<sequence>MKTLNALLALMLMLPSFVYASQCSVKGQDNFTVSFDVEGDDEYQAVKLKQGSHGYVLWYTGYKRNNTNNYDYLFNEQQLINDVDYNIQITHEAGSNTLKYYRKFEGAANYKLIETQTVNLDNGQYWVVDVGDDVDNIQCSNTVDPGNPGGPINRSPDFEFGTVDNSTCSMTGGKYTCTIHFENTYDASHPKPLVFVMPTIDKTLSSKNPRKTEYPSSISVVHTTHNSATIVQEFPPHQKADRNVTFLDKNSSQVQKELAKVDYFVIEPGVLELNNGAKIVAGTIKTNVAASQYKNNNKGINEQNNGITIDFDDYGLTGFDGKPGVLVQPQTKNNDGINNWFTGMARDANTTSFKLALEKSEVYKKNNQGHETFNILSDNETVAFVAGEGFGYINGQRFWLGQGRTKYTLDQQDPVIDPIYEGCKVYTPFPNTAGFVSPPVLVANKNSRRGNNGGWLRRCDIKKDSVAFIVEEDMQKDRERGHLDEDVGWFMFEKANPNPICDAFNAPVQTWRRELVNDAVDGTLVLSNTSKILGAPVLTVGGDRKRVVGFMPRTVSGENKSDACDGYECHGDEGLLIGKEGLENFPITTSWNNQIIGANDRVTFSEGTNVKHLNVDGVLTLEPGKYWFDSVKINTGGKLLIKEGTEVIINTKALALANYSYMGMDVNVENTPVFSGNMRVNVYGLTPVAGSTIHDRVDIANHSKVVGLIYSEDKVYLSDHSVIYGAVTAKDIDMNNNAEVHAATSCLPPLDDYELTVSPKAQYALMCGVEKPTFTIETRNQGELESAWVSVEVLPANSANNFTISVANDIGSGTYPRFRTSMNEGSKGELEISVSVKNTVKVDLDQTYSLKVTLEEDGNQSQTATFKYVPFKFHVDEQRVIAGQTKPVTAQVLACSDGEQTVVKSYIGTPDVSFKLETPNSGRSDASLLSYEPNFVKNDNGSSTEDFKLMESGEYTVTLTDPNFVCDPQYADDCPIAPEEGDESQQETVILNGSFNVKSRPWKIAICDVKSEEGDVSNPSTQGAGNGFIPSATSFNVTYKPVVHSQSRGNATEICDYPLTQNYFSSDNTNAPLEVKFSVTYPAGGDLANLSEDNGFIGSSTFTKAEASSGKEGEYVWNEVGSLSLTTNANYLASDFKLDEDSRVIGRFYPKYFQVIASDWNYPGSQSFAYMNQPFDAVEFSVEALNANKAAIKNYAGFTTKAEFNLDDIDRYSGRFDAPSFGAGSWSNESDKSIGDFSISNSGQCIGSACWNKDLGGNYPDGPFNSVIGTDKSQIGLIYTYNVDPVEFITDGDSNSRLVKQPDIRFGRIDLDDVGGNQGSVLHVPLRVEYWNGSRFIANPNDNQTDVKGVTAAERHIWPTGADADPKAVTLGAGGEVSSGSSRSVTATQAEPYRQQTRVWLDLDDSTNGLPWLKYDWVKELAGEKPVEENPSSVVTFGIHRGNDRVIYRGEPGLTGQ</sequence>
<feature type="domain" description="DUF6701" evidence="2">
    <location>
        <begin position="858"/>
        <end position="1451"/>
    </location>
</feature>
<feature type="signal peptide" evidence="1">
    <location>
        <begin position="1"/>
        <end position="20"/>
    </location>
</feature>
<dbReference type="RefSeq" id="WP_269665984.1">
    <property type="nucleotide sequence ID" value="NZ_CP138328.1"/>
</dbReference>
<reference evidence="3 4" key="1">
    <citation type="submission" date="2020-04" db="EMBL/GenBank/DDBJ databases">
        <title>Whole-genome sequencing of Vibrio spp. from China reveals different genetic environments of blaCTX-M-14 among diverse lineages.</title>
        <authorList>
            <person name="Zheng Z."/>
            <person name="Ye L."/>
            <person name="Chen S."/>
        </authorList>
    </citation>
    <scope>NUCLEOTIDE SEQUENCE [LARGE SCALE GENOMIC DNA]</scope>
    <source>
        <strain evidence="3 4">Vb0574</strain>
    </source>
</reference>
<evidence type="ECO:0000259" key="2">
    <source>
        <dbReference type="Pfam" id="PF20419"/>
    </source>
</evidence>
<organism evidence="3 4">
    <name type="scientific">Vibrio parahaemolyticus</name>
    <dbReference type="NCBI Taxonomy" id="670"/>
    <lineage>
        <taxon>Bacteria</taxon>
        <taxon>Pseudomonadati</taxon>
        <taxon>Pseudomonadota</taxon>
        <taxon>Gammaproteobacteria</taxon>
        <taxon>Vibrionales</taxon>
        <taxon>Vibrionaceae</taxon>
        <taxon>Vibrio</taxon>
    </lineage>
</organism>
<evidence type="ECO:0000313" key="4">
    <source>
        <dbReference type="Proteomes" id="UP000555836"/>
    </source>
</evidence>
<keyword evidence="1" id="KW-0732">Signal</keyword>
<evidence type="ECO:0000313" key="3">
    <source>
        <dbReference type="EMBL" id="NMU24347.1"/>
    </source>
</evidence>
<dbReference type="InterPro" id="IPR046524">
    <property type="entry name" value="DUF6701"/>
</dbReference>
<dbReference type="EMBL" id="JABCLD010000222">
    <property type="protein sequence ID" value="NMU24347.1"/>
    <property type="molecule type" value="Genomic_DNA"/>
</dbReference>
<name>A0A7Y0X480_VIBPH</name>
<accession>A0A7Y0X480</accession>
<feature type="chain" id="PRO_5031106196" evidence="1">
    <location>
        <begin position="21"/>
        <end position="1457"/>
    </location>
</feature>
<evidence type="ECO:0000256" key="1">
    <source>
        <dbReference type="SAM" id="SignalP"/>
    </source>
</evidence>
<protein>
    <submittedName>
        <fullName evidence="3">MSHA biogenesis protein MshQ</fullName>
    </submittedName>
</protein>
<dbReference type="Proteomes" id="UP000555836">
    <property type="component" value="Unassembled WGS sequence"/>
</dbReference>
<comment type="caution">
    <text evidence="3">The sequence shown here is derived from an EMBL/GenBank/DDBJ whole genome shotgun (WGS) entry which is preliminary data.</text>
</comment>
<dbReference type="Pfam" id="PF20419">
    <property type="entry name" value="DUF6701"/>
    <property type="match status" value="1"/>
</dbReference>
<proteinExistence type="predicted"/>
<gene>
    <name evidence="3" type="ORF">HKB21_01750</name>
</gene>